<evidence type="ECO:0000313" key="3">
    <source>
        <dbReference type="Proteomes" id="UP001244552"/>
    </source>
</evidence>
<feature type="compositionally biased region" description="Basic and acidic residues" evidence="1">
    <location>
        <begin position="43"/>
        <end position="55"/>
    </location>
</feature>
<organism evidence="2 3">
    <name type="scientific">Azospirillum picis</name>
    <dbReference type="NCBI Taxonomy" id="488438"/>
    <lineage>
        <taxon>Bacteria</taxon>
        <taxon>Pseudomonadati</taxon>
        <taxon>Pseudomonadota</taxon>
        <taxon>Alphaproteobacteria</taxon>
        <taxon>Rhodospirillales</taxon>
        <taxon>Azospirillaceae</taxon>
        <taxon>Azospirillum</taxon>
    </lineage>
</organism>
<reference evidence="2 3" key="1">
    <citation type="submission" date="2023-07" db="EMBL/GenBank/DDBJ databases">
        <title>Genomic Encyclopedia of Type Strains, Phase IV (KMG-IV): sequencing the most valuable type-strain genomes for metagenomic binning, comparative biology and taxonomic classification.</title>
        <authorList>
            <person name="Goeker M."/>
        </authorList>
    </citation>
    <scope>NUCLEOTIDE SEQUENCE [LARGE SCALE GENOMIC DNA]</scope>
    <source>
        <strain evidence="2 3">DSM 19922</strain>
    </source>
</reference>
<name>A0ABU0MRI9_9PROT</name>
<protein>
    <recommendedName>
        <fullName evidence="4">HNH endonuclease</fullName>
    </recommendedName>
</protein>
<evidence type="ECO:0000256" key="1">
    <source>
        <dbReference type="SAM" id="MobiDB-lite"/>
    </source>
</evidence>
<dbReference type="InterPro" id="IPR010916">
    <property type="entry name" value="TonB_box_CS"/>
</dbReference>
<dbReference type="EMBL" id="JAUSVU010000022">
    <property type="protein sequence ID" value="MDQ0536070.1"/>
    <property type="molecule type" value="Genomic_DNA"/>
</dbReference>
<keyword evidence="3" id="KW-1185">Reference proteome</keyword>
<sequence length="256" mass="28877">MARRRSLTLRGLFIVLAALAVIALAERVHLLPPGTLDRLLGQDSHRQRPPRKEPGEPPPPVVARPGDRIDYAEVTRQLDTVTVEPERRTGYDRDEWPHWLALDGGCLNAREKVLIRDSRRPATLDAKGCGVKSGDWVDPYTGERYTDPGQLDIDHRVPLEEAYASGGYDWSRERRAAYANDLSDPLTLLVSSREANRAKGSKGPEEWLPPKRDAICLYVADWVLVKARWRLSMDERERVTIGNILDDCRTSAASQH</sequence>
<comment type="caution">
    <text evidence="2">The sequence shown here is derived from an EMBL/GenBank/DDBJ whole genome shotgun (WGS) entry which is preliminary data.</text>
</comment>
<proteinExistence type="predicted"/>
<gene>
    <name evidence="2" type="ORF">QO018_004961</name>
</gene>
<feature type="region of interest" description="Disordered" evidence="1">
    <location>
        <begin position="36"/>
        <end position="66"/>
    </location>
</feature>
<evidence type="ECO:0000313" key="2">
    <source>
        <dbReference type="EMBL" id="MDQ0536070.1"/>
    </source>
</evidence>
<evidence type="ECO:0008006" key="4">
    <source>
        <dbReference type="Google" id="ProtNLM"/>
    </source>
</evidence>
<accession>A0ABU0MRI9</accession>
<dbReference type="PANTHER" id="PTHR24094">
    <property type="entry name" value="SECRETED PROTEIN"/>
    <property type="match status" value="1"/>
</dbReference>
<dbReference type="PANTHER" id="PTHR24094:SF15">
    <property type="entry name" value="AMP-DEPENDENT SYNTHETASE_LIGASE DOMAIN-CONTAINING PROTEIN-RELATED"/>
    <property type="match status" value="1"/>
</dbReference>
<dbReference type="Proteomes" id="UP001244552">
    <property type="component" value="Unassembled WGS sequence"/>
</dbReference>
<dbReference type="RefSeq" id="WP_209988495.1">
    <property type="nucleotide sequence ID" value="NZ_JAGINO010000024.1"/>
</dbReference>
<dbReference type="PROSITE" id="PS00430">
    <property type="entry name" value="TONB_DEPENDENT_REC_1"/>
    <property type="match status" value="1"/>
</dbReference>